<dbReference type="PANTHER" id="PTHR13061">
    <property type="entry name" value="DYNACTIN SUBUNIT P25"/>
    <property type="match status" value="1"/>
</dbReference>
<dbReference type="InterPro" id="IPR050484">
    <property type="entry name" value="Transf_Hexapept/Carb_Anhydrase"/>
</dbReference>
<dbReference type="SUPFAM" id="SSF51161">
    <property type="entry name" value="Trimeric LpxA-like enzymes"/>
    <property type="match status" value="1"/>
</dbReference>
<dbReference type="InterPro" id="IPR001451">
    <property type="entry name" value="Hexapep"/>
</dbReference>
<dbReference type="PANTHER" id="PTHR13061:SF29">
    <property type="entry name" value="GAMMA CARBONIC ANHYDRASE-LIKE 1, MITOCHONDRIAL-RELATED"/>
    <property type="match status" value="1"/>
</dbReference>
<accession>A0A7C3R5E3</accession>
<gene>
    <name evidence="2" type="ORF">ENX03_08410</name>
</gene>
<protein>
    <submittedName>
        <fullName evidence="2">Gamma carbonic anhydrase family protein</fullName>
    </submittedName>
</protein>
<feature type="compositionally biased region" description="Basic and acidic residues" evidence="1">
    <location>
        <begin position="177"/>
        <end position="191"/>
    </location>
</feature>
<comment type="caution">
    <text evidence="2">The sequence shown here is derived from an EMBL/GenBank/DDBJ whole genome shotgun (WGS) entry which is preliminary data.</text>
</comment>
<feature type="region of interest" description="Disordered" evidence="1">
    <location>
        <begin position="177"/>
        <end position="198"/>
    </location>
</feature>
<organism evidence="2">
    <name type="scientific">Leptospirillum ferriphilum</name>
    <dbReference type="NCBI Taxonomy" id="178606"/>
    <lineage>
        <taxon>Bacteria</taxon>
        <taxon>Pseudomonadati</taxon>
        <taxon>Nitrospirota</taxon>
        <taxon>Nitrospiria</taxon>
        <taxon>Nitrospirales</taxon>
        <taxon>Nitrospiraceae</taxon>
        <taxon>Leptospirillum</taxon>
    </lineage>
</organism>
<dbReference type="InterPro" id="IPR047324">
    <property type="entry name" value="LbH_gamma_CA-like"/>
</dbReference>
<name>A0A7C3R5E3_9BACT</name>
<dbReference type="EMBL" id="DTMM01000177">
    <property type="protein sequence ID" value="HFT93937.1"/>
    <property type="molecule type" value="Genomic_DNA"/>
</dbReference>
<dbReference type="Gene3D" id="2.160.10.10">
    <property type="entry name" value="Hexapeptide repeat proteins"/>
    <property type="match status" value="1"/>
</dbReference>
<dbReference type="AlphaFoldDB" id="A0A7C3R5E3"/>
<proteinExistence type="predicted"/>
<sequence length="198" mass="21648">MILPFRDRLPVVDPTAWIADSAQVIGDVVIGTESSVWFSSVIRGDVNRIRIGSRTNIQDLCVLHVTRGRHPLTVGDEVTVGHRVILHGCSLGNRILVGMGAIIMDGAVIGDDVIIGAGSLVTEKTVVDPGTLVLGSPARVRRQLTAEEKQWLLRSAANYVADRLDYQSFTSKAIRNRELRDAHTQENDPHKQRGTSLP</sequence>
<evidence type="ECO:0000313" key="2">
    <source>
        <dbReference type="EMBL" id="HFT93937.1"/>
    </source>
</evidence>
<evidence type="ECO:0000256" key="1">
    <source>
        <dbReference type="SAM" id="MobiDB-lite"/>
    </source>
</evidence>
<dbReference type="InterPro" id="IPR011004">
    <property type="entry name" value="Trimer_LpxA-like_sf"/>
</dbReference>
<dbReference type="Pfam" id="PF00132">
    <property type="entry name" value="Hexapep"/>
    <property type="match status" value="1"/>
</dbReference>
<dbReference type="CDD" id="cd04645">
    <property type="entry name" value="LbH_gamma_CA_like"/>
    <property type="match status" value="1"/>
</dbReference>
<reference evidence="2" key="1">
    <citation type="journal article" date="2020" name="mSystems">
        <title>Genome- and Community-Level Interaction Insights into Carbon Utilization and Element Cycling Functions of Hydrothermarchaeota in Hydrothermal Sediment.</title>
        <authorList>
            <person name="Zhou Z."/>
            <person name="Liu Y."/>
            <person name="Xu W."/>
            <person name="Pan J."/>
            <person name="Luo Z.H."/>
            <person name="Li M."/>
        </authorList>
    </citation>
    <scope>NUCLEOTIDE SEQUENCE [LARGE SCALE GENOMIC DNA]</scope>
    <source>
        <strain evidence="2">SpSt-902</strain>
    </source>
</reference>